<protein>
    <submittedName>
        <fullName evidence="1">Uncharacterized protein</fullName>
    </submittedName>
</protein>
<dbReference type="EnsemblMetazoa" id="Aqu2.1.35854_001">
    <property type="protein sequence ID" value="Aqu2.1.35854_001"/>
    <property type="gene ID" value="Aqu2.1.35854"/>
</dbReference>
<name>A0A1X7V7R9_AMPQE</name>
<organism evidence="1">
    <name type="scientific">Amphimedon queenslandica</name>
    <name type="common">Sponge</name>
    <dbReference type="NCBI Taxonomy" id="400682"/>
    <lineage>
        <taxon>Eukaryota</taxon>
        <taxon>Metazoa</taxon>
        <taxon>Porifera</taxon>
        <taxon>Demospongiae</taxon>
        <taxon>Heteroscleromorpha</taxon>
        <taxon>Haplosclerida</taxon>
        <taxon>Niphatidae</taxon>
        <taxon>Amphimedon</taxon>
    </lineage>
</organism>
<accession>A0A1X7V7R9</accession>
<sequence>MYVTLIEILKDIIKNQLTHDITFDFDVGYIQGAAALLWCQLNMKGEKRKKSCDVDTGSLDDDAVLKLKKSSNDEMKQKAVMKTFNELHDKT</sequence>
<proteinExistence type="predicted"/>
<dbReference type="AlphaFoldDB" id="A0A1X7V7R9"/>
<dbReference type="InParanoid" id="A0A1X7V7R9"/>
<reference evidence="1" key="1">
    <citation type="submission" date="2017-05" db="UniProtKB">
        <authorList>
            <consortium name="EnsemblMetazoa"/>
        </authorList>
    </citation>
    <scope>IDENTIFICATION</scope>
</reference>
<evidence type="ECO:0000313" key="1">
    <source>
        <dbReference type="EnsemblMetazoa" id="Aqu2.1.35854_001"/>
    </source>
</evidence>